<gene>
    <name evidence="3" type="ordered locus">Mchl_1965</name>
</gene>
<protein>
    <submittedName>
        <fullName evidence="3">Uncharacterized protein</fullName>
    </submittedName>
</protein>
<dbReference type="RefSeq" id="WP_015950547.1">
    <property type="nucleotide sequence ID" value="NC_011757.1"/>
</dbReference>
<dbReference type="EMBL" id="CP001298">
    <property type="protein sequence ID" value="ACK82819.1"/>
    <property type="molecule type" value="Genomic_DNA"/>
</dbReference>
<feature type="transmembrane region" description="Helical" evidence="2">
    <location>
        <begin position="198"/>
        <end position="219"/>
    </location>
</feature>
<dbReference type="KEGG" id="mch:Mchl_1965"/>
<reference evidence="4" key="1">
    <citation type="submission" date="2008-12" db="EMBL/GenBank/DDBJ databases">
        <title>Complete sequence of chromosome of Methylobacterium chloromethanicum CM4.</title>
        <authorList>
            <consortium name="US DOE Joint Genome Institute"/>
            <person name="Lucas S."/>
            <person name="Copeland A."/>
            <person name="Lapidus A."/>
            <person name="Glavina del Rio T."/>
            <person name="Dalin E."/>
            <person name="Tice H."/>
            <person name="Bruce D."/>
            <person name="Goodwin L."/>
            <person name="Pitluck S."/>
            <person name="Chertkov O."/>
            <person name="Brettin T."/>
            <person name="Detter J.C."/>
            <person name="Han C."/>
            <person name="Larimer F."/>
            <person name="Land M."/>
            <person name="Hauser L."/>
            <person name="Kyrpides N."/>
            <person name="Mikhailova N."/>
            <person name="Marx C."/>
            <person name="Richardson P."/>
        </authorList>
    </citation>
    <scope>NUCLEOTIDE SEQUENCE [LARGE SCALE GENOMIC DNA]</scope>
    <source>
        <strain evidence="4">CM4 / NCIMB 13688</strain>
    </source>
</reference>
<feature type="region of interest" description="Disordered" evidence="1">
    <location>
        <begin position="172"/>
        <end position="191"/>
    </location>
</feature>
<reference evidence="3 4" key="2">
    <citation type="journal article" date="2012" name="J. Bacteriol.">
        <title>Complete genome sequences of six strains of the genus Methylobacterium.</title>
        <authorList>
            <person name="Marx C.J."/>
            <person name="Bringel F."/>
            <person name="Chistoserdova L."/>
            <person name="Moulin L."/>
            <person name="Farhan Ul Haque M."/>
            <person name="Fleischman D.E."/>
            <person name="Gruffaz C."/>
            <person name="Jourand P."/>
            <person name="Knief C."/>
            <person name="Lee M.C."/>
            <person name="Muller E.E."/>
            <person name="Nadalig T."/>
            <person name="Peyraud R."/>
            <person name="Roselli S."/>
            <person name="Russ L."/>
            <person name="Goodwin L.A."/>
            <person name="Ivanova N."/>
            <person name="Kyrpides N."/>
            <person name="Lajus A."/>
            <person name="Land M.L."/>
            <person name="Medigue C."/>
            <person name="Mikhailova N."/>
            <person name="Nolan M."/>
            <person name="Woyke T."/>
            <person name="Stolyar S."/>
            <person name="Vorholt J.A."/>
            <person name="Vuilleumier S."/>
        </authorList>
    </citation>
    <scope>NUCLEOTIDE SEQUENCE [LARGE SCALE GENOMIC DNA]</scope>
    <source>
        <strain evidence="4">CM4 / NCIMB 13688</strain>
    </source>
</reference>
<name>B7KW03_METC4</name>
<dbReference type="AlphaFoldDB" id="B7KW03"/>
<dbReference type="Gene3D" id="2.60.120.380">
    <property type="match status" value="1"/>
</dbReference>
<feature type="region of interest" description="Disordered" evidence="1">
    <location>
        <begin position="288"/>
        <end position="310"/>
    </location>
</feature>
<evidence type="ECO:0000256" key="1">
    <source>
        <dbReference type="SAM" id="MobiDB-lite"/>
    </source>
</evidence>
<keyword evidence="2" id="KW-1133">Transmembrane helix</keyword>
<dbReference type="HOGENOM" id="CLU_639167_0_0_5"/>
<organism evidence="3 4">
    <name type="scientific">Methylorubrum extorquens (strain CM4 / NCIMB 13688)</name>
    <name type="common">Methylobacterium extorquens</name>
    <dbReference type="NCBI Taxonomy" id="440085"/>
    <lineage>
        <taxon>Bacteria</taxon>
        <taxon>Pseudomonadati</taxon>
        <taxon>Pseudomonadota</taxon>
        <taxon>Alphaproteobacteria</taxon>
        <taxon>Hyphomicrobiales</taxon>
        <taxon>Methylobacteriaceae</taxon>
        <taxon>Methylorubrum</taxon>
    </lineage>
</organism>
<accession>B7KW03</accession>
<proteinExistence type="predicted"/>
<keyword evidence="2" id="KW-0812">Transmembrane</keyword>
<dbReference type="Proteomes" id="UP000002385">
    <property type="component" value="Chromosome"/>
</dbReference>
<evidence type="ECO:0000313" key="4">
    <source>
        <dbReference type="Proteomes" id="UP000002385"/>
    </source>
</evidence>
<feature type="region of interest" description="Disordered" evidence="1">
    <location>
        <begin position="448"/>
        <end position="486"/>
    </location>
</feature>
<sequence>MSDTTAIAITRRTGLELVDPKLRTQYDQMIAEIATRLSPDHAFIFSRPEQSLGGDSDQTAWFVDGVGEPVRLQSIPLEQQDPIERRLSQIEGDIRKLVEELKSAGSASADLGRLIEKALERPPGEAVWVVDGRPVLVNWGLRVAGDRAPHQVASGLVTVAGPAATAATVNAAVPPSGERPGGIGPPPPPRSAVRSRSVAAPLLWLLFTVLLLICGVLLLRACAFTVPAWAPFLHTLLPNGCRVDEVGAQLDMRFELSRIQSEIEADQRALVLKAANCPVSCPILPQPERRTEVAPPPPAPPPREEVCSPVDLPSTANRGELELDLKWAGSTDLDLWLVCPDGTQVSYNAKNGCGATFDFDVNASSSVSPSPVEHIIWTHLAQAPAGRYTAMVTPYARKGPNVPRVPFDVYLTYRGRVIEQRSGVATRFGSGEKIRMFTFDLPLAERPSETAAVTEGRTPSGQACRIGGAGGASTDGALAPTPGPKP</sequence>
<evidence type="ECO:0000256" key="2">
    <source>
        <dbReference type="SAM" id="Phobius"/>
    </source>
</evidence>
<keyword evidence="2" id="KW-0472">Membrane</keyword>
<evidence type="ECO:0000313" key="3">
    <source>
        <dbReference type="EMBL" id="ACK82819.1"/>
    </source>
</evidence>